<feature type="domain" description="ABC transmembrane type-1" evidence="9">
    <location>
        <begin position="87"/>
        <end position="293"/>
    </location>
</feature>
<dbReference type="CDD" id="cd06261">
    <property type="entry name" value="TM_PBP2"/>
    <property type="match status" value="1"/>
</dbReference>
<proteinExistence type="inferred from homology"/>
<feature type="transmembrane region" description="Helical" evidence="8">
    <location>
        <begin position="82"/>
        <end position="106"/>
    </location>
</feature>
<accession>A0A318XQZ6</accession>
<feature type="transmembrane region" description="Helical" evidence="8">
    <location>
        <begin position="118"/>
        <end position="135"/>
    </location>
</feature>
<dbReference type="Gene3D" id="1.10.3720.10">
    <property type="entry name" value="MetI-like"/>
    <property type="match status" value="1"/>
</dbReference>
<evidence type="ECO:0000313" key="11">
    <source>
        <dbReference type="Proteomes" id="UP000248132"/>
    </source>
</evidence>
<dbReference type="Pfam" id="PF00528">
    <property type="entry name" value="BPD_transp_1"/>
    <property type="match status" value="1"/>
</dbReference>
<keyword evidence="7 8" id="KW-0472">Membrane</keyword>
<reference evidence="10 11" key="1">
    <citation type="submission" date="2018-06" db="EMBL/GenBank/DDBJ databases">
        <title>Genomic Encyclopedia of Type Strains, Phase I: the one thousand microbial genomes (KMG-I) project.</title>
        <authorList>
            <person name="Kyrpides N."/>
        </authorList>
    </citation>
    <scope>NUCLEOTIDE SEQUENCE [LARGE SCALE GENOMIC DNA]</scope>
    <source>
        <strain evidence="10 11">DSM 19573</strain>
    </source>
</reference>
<keyword evidence="5 8" id="KW-0812">Transmembrane</keyword>
<feature type="transmembrane region" description="Helical" evidence="8">
    <location>
        <begin position="270"/>
        <end position="292"/>
    </location>
</feature>
<evidence type="ECO:0000256" key="3">
    <source>
        <dbReference type="ARBA" id="ARBA00022448"/>
    </source>
</evidence>
<evidence type="ECO:0000313" key="10">
    <source>
        <dbReference type="EMBL" id="PYG88739.1"/>
    </source>
</evidence>
<evidence type="ECO:0000256" key="5">
    <source>
        <dbReference type="ARBA" id="ARBA00022692"/>
    </source>
</evidence>
<dbReference type="PANTHER" id="PTHR42929">
    <property type="entry name" value="INNER MEMBRANE ABC TRANSPORTER PERMEASE PROTEIN YDCU-RELATED-RELATED"/>
    <property type="match status" value="1"/>
</dbReference>
<evidence type="ECO:0000256" key="8">
    <source>
        <dbReference type="RuleBase" id="RU363032"/>
    </source>
</evidence>
<feature type="transmembrane region" description="Helical" evidence="8">
    <location>
        <begin position="141"/>
        <end position="162"/>
    </location>
</feature>
<dbReference type="SUPFAM" id="SSF161098">
    <property type="entry name" value="MetI-like"/>
    <property type="match status" value="1"/>
</dbReference>
<comment type="subcellular location">
    <subcellularLocation>
        <location evidence="1 8">Cell membrane</location>
        <topology evidence="1 8">Multi-pass membrane protein</topology>
    </subcellularLocation>
</comment>
<feature type="transmembrane region" description="Helical" evidence="8">
    <location>
        <begin position="229"/>
        <end position="250"/>
    </location>
</feature>
<dbReference type="PROSITE" id="PS50928">
    <property type="entry name" value="ABC_TM1"/>
    <property type="match status" value="1"/>
</dbReference>
<dbReference type="OrthoDB" id="9807047at2"/>
<evidence type="ECO:0000259" key="9">
    <source>
        <dbReference type="PROSITE" id="PS50928"/>
    </source>
</evidence>
<organism evidence="10 11">
    <name type="scientific">Ruminiclostridium sufflavum DSM 19573</name>
    <dbReference type="NCBI Taxonomy" id="1121337"/>
    <lineage>
        <taxon>Bacteria</taxon>
        <taxon>Bacillati</taxon>
        <taxon>Bacillota</taxon>
        <taxon>Clostridia</taxon>
        <taxon>Eubacteriales</taxon>
        <taxon>Oscillospiraceae</taxon>
        <taxon>Ruminiclostridium</taxon>
    </lineage>
</organism>
<sequence>MEEKAALEGAVSFNKAEQLTMNYTAKRNKRRSNKSWMLLILPALFLFIFMFIPLLQIIKLSITDAGGSFTLAAYLKFFQSSIYLQVIALTFKVAFVVTLLCLLLGYPVAYAMTKCSKRISSLIMIAVMIPFWTSLLVRTYAWMIILQSNGIINNILMGLGLIKEPLQLMNNTTGVYIGMTHILLPYMILSLYPVLSGIDFNYVSAAQNLGANKLLAFLRVYLPLSIQGIAAGSILVFVMGIGYFVTPSLLGGSNDAMISQLIQVQVSKLLNWQFSSAVSIILLAISLVVLYVSKKLMKVDKLW</sequence>
<feature type="transmembrane region" description="Helical" evidence="8">
    <location>
        <begin position="174"/>
        <end position="194"/>
    </location>
</feature>
<keyword evidence="6 8" id="KW-1133">Transmembrane helix</keyword>
<dbReference type="RefSeq" id="WP_110461162.1">
    <property type="nucleotide sequence ID" value="NZ_QKMR01000005.1"/>
</dbReference>
<evidence type="ECO:0000256" key="1">
    <source>
        <dbReference type="ARBA" id="ARBA00004651"/>
    </source>
</evidence>
<dbReference type="GO" id="GO:0055085">
    <property type="term" value="P:transmembrane transport"/>
    <property type="evidence" value="ECO:0007669"/>
    <property type="project" value="InterPro"/>
</dbReference>
<dbReference type="GO" id="GO:0005886">
    <property type="term" value="C:plasma membrane"/>
    <property type="evidence" value="ECO:0007669"/>
    <property type="project" value="UniProtKB-SubCell"/>
</dbReference>
<evidence type="ECO:0000256" key="4">
    <source>
        <dbReference type="ARBA" id="ARBA00022475"/>
    </source>
</evidence>
<dbReference type="PANTHER" id="PTHR42929:SF5">
    <property type="entry name" value="ABC TRANSPORTER PERMEASE PROTEIN"/>
    <property type="match status" value="1"/>
</dbReference>
<name>A0A318XQZ6_9FIRM</name>
<dbReference type="EMBL" id="QKMR01000005">
    <property type="protein sequence ID" value="PYG88739.1"/>
    <property type="molecule type" value="Genomic_DNA"/>
</dbReference>
<dbReference type="InterPro" id="IPR035906">
    <property type="entry name" value="MetI-like_sf"/>
</dbReference>
<comment type="caution">
    <text evidence="10">The sequence shown here is derived from an EMBL/GenBank/DDBJ whole genome shotgun (WGS) entry which is preliminary data.</text>
</comment>
<keyword evidence="3 8" id="KW-0813">Transport</keyword>
<dbReference type="InterPro" id="IPR000515">
    <property type="entry name" value="MetI-like"/>
</dbReference>
<dbReference type="Proteomes" id="UP000248132">
    <property type="component" value="Unassembled WGS sequence"/>
</dbReference>
<protein>
    <submittedName>
        <fullName evidence="10">Putative spermidine/putrescine transport system permease protein</fullName>
    </submittedName>
</protein>
<keyword evidence="11" id="KW-1185">Reference proteome</keyword>
<comment type="similarity">
    <text evidence="2">Belongs to the binding-protein-dependent transport system permease family. CysTW subfamily.</text>
</comment>
<evidence type="ECO:0000256" key="2">
    <source>
        <dbReference type="ARBA" id="ARBA00007069"/>
    </source>
</evidence>
<evidence type="ECO:0000256" key="7">
    <source>
        <dbReference type="ARBA" id="ARBA00023136"/>
    </source>
</evidence>
<evidence type="ECO:0000256" key="6">
    <source>
        <dbReference type="ARBA" id="ARBA00022989"/>
    </source>
</evidence>
<feature type="transmembrane region" description="Helical" evidence="8">
    <location>
        <begin position="36"/>
        <end position="62"/>
    </location>
</feature>
<gene>
    <name evidence="10" type="ORF">LY28_01093</name>
</gene>
<dbReference type="AlphaFoldDB" id="A0A318XQZ6"/>
<keyword evidence="4" id="KW-1003">Cell membrane</keyword>